<dbReference type="CDD" id="cd02081">
    <property type="entry name" value="P-type_ATPase_Ca_PMCA-like"/>
    <property type="match status" value="1"/>
</dbReference>
<evidence type="ECO:0000313" key="23">
    <source>
        <dbReference type="Proteomes" id="UP000692954"/>
    </source>
</evidence>
<keyword evidence="2 18" id="KW-0813">Transport</keyword>
<dbReference type="EC" id="7.2.2.10" evidence="18"/>
<dbReference type="Pfam" id="PF00689">
    <property type="entry name" value="Cation_ATPase_C"/>
    <property type="match status" value="1"/>
</dbReference>
<evidence type="ECO:0000256" key="18">
    <source>
        <dbReference type="RuleBase" id="RU361146"/>
    </source>
</evidence>
<keyword evidence="10" id="KW-1278">Translocase</keyword>
<comment type="similarity">
    <text evidence="18">Belongs to the cation transport ATPase (P-type) (TC 3.A.3) family.</text>
</comment>
<comment type="caution">
    <text evidence="22">The sequence shown here is derived from an EMBL/GenBank/DDBJ whole genome shotgun (WGS) entry which is preliminary data.</text>
</comment>
<dbReference type="InterPro" id="IPR059000">
    <property type="entry name" value="ATPase_P-type_domA"/>
</dbReference>
<dbReference type="GO" id="GO:0008554">
    <property type="term" value="F:P-type sodium transporter activity"/>
    <property type="evidence" value="ECO:0007669"/>
    <property type="project" value="UniProtKB-EC"/>
</dbReference>
<keyword evidence="7 18" id="KW-0106">Calcium</keyword>
<evidence type="ECO:0000256" key="5">
    <source>
        <dbReference type="ARBA" id="ARBA00022723"/>
    </source>
</evidence>
<dbReference type="PROSITE" id="PS00154">
    <property type="entry name" value="ATPASE_E1_E2"/>
    <property type="match status" value="1"/>
</dbReference>
<evidence type="ECO:0000256" key="1">
    <source>
        <dbReference type="ARBA" id="ARBA00004127"/>
    </source>
</evidence>
<dbReference type="GO" id="GO:0005388">
    <property type="term" value="F:P-type calcium transporter activity"/>
    <property type="evidence" value="ECO:0007669"/>
    <property type="project" value="UniProtKB-EC"/>
</dbReference>
<dbReference type="Pfam" id="PF13246">
    <property type="entry name" value="Cation_ATPase"/>
    <property type="match status" value="1"/>
</dbReference>
<evidence type="ECO:0000256" key="3">
    <source>
        <dbReference type="ARBA" id="ARBA00022568"/>
    </source>
</evidence>
<dbReference type="NCBIfam" id="TIGR01494">
    <property type="entry name" value="ATPase_P-type"/>
    <property type="match status" value="2"/>
</dbReference>
<keyword evidence="15" id="KW-0739">Sodium transport</keyword>
<feature type="transmembrane region" description="Helical" evidence="18">
    <location>
        <begin position="85"/>
        <end position="103"/>
    </location>
</feature>
<dbReference type="GO" id="GO:0005886">
    <property type="term" value="C:plasma membrane"/>
    <property type="evidence" value="ECO:0007669"/>
    <property type="project" value="TreeGrafter"/>
</dbReference>
<evidence type="ECO:0000256" key="17">
    <source>
        <dbReference type="ARBA" id="ARBA00049499"/>
    </source>
</evidence>
<keyword evidence="13 18" id="KW-0406">Ion transport</keyword>
<evidence type="ECO:0000256" key="4">
    <source>
        <dbReference type="ARBA" id="ARBA00022692"/>
    </source>
</evidence>
<keyword evidence="6 18" id="KW-0547">Nucleotide-binding</keyword>
<feature type="transmembrane region" description="Helical" evidence="18">
    <location>
        <begin position="923"/>
        <end position="942"/>
    </location>
</feature>
<evidence type="ECO:0000256" key="2">
    <source>
        <dbReference type="ARBA" id="ARBA00022448"/>
    </source>
</evidence>
<reference evidence="22" key="1">
    <citation type="submission" date="2021-01" db="EMBL/GenBank/DDBJ databases">
        <authorList>
            <consortium name="Genoscope - CEA"/>
            <person name="William W."/>
        </authorList>
    </citation>
    <scope>NUCLEOTIDE SEQUENCE</scope>
</reference>
<evidence type="ECO:0000256" key="9">
    <source>
        <dbReference type="ARBA" id="ARBA00022842"/>
    </source>
</evidence>
<dbReference type="SFLD" id="SFLDS00003">
    <property type="entry name" value="Haloacid_Dehalogenase"/>
    <property type="match status" value="1"/>
</dbReference>
<feature type="transmembrane region" description="Helical" evidence="18">
    <location>
        <begin position="336"/>
        <end position="365"/>
    </location>
</feature>
<evidence type="ECO:0000256" key="13">
    <source>
        <dbReference type="ARBA" id="ARBA00023065"/>
    </source>
</evidence>
<dbReference type="FunFam" id="3.40.50.1000:FF:000001">
    <property type="entry name" value="Phospholipid-transporting ATPase IC"/>
    <property type="match status" value="1"/>
</dbReference>
<dbReference type="FunFam" id="2.70.150.10:FF:000061">
    <property type="entry name" value="Calcium-transporting ATPase"/>
    <property type="match status" value="1"/>
</dbReference>
<dbReference type="PANTHER" id="PTHR24093:SF369">
    <property type="entry name" value="CALCIUM-TRANSPORTING ATPASE"/>
    <property type="match status" value="1"/>
</dbReference>
<dbReference type="InterPro" id="IPR004014">
    <property type="entry name" value="ATPase_P-typ_cation-transptr_N"/>
</dbReference>
<evidence type="ECO:0000256" key="8">
    <source>
        <dbReference type="ARBA" id="ARBA00022840"/>
    </source>
</evidence>
<evidence type="ECO:0000256" key="6">
    <source>
        <dbReference type="ARBA" id="ARBA00022741"/>
    </source>
</evidence>
<comment type="catalytic activity">
    <reaction evidence="16 18">
        <text>Ca(2+)(in) + ATP + H2O = Ca(2+)(out) + ADP + phosphate + H(+)</text>
        <dbReference type="Rhea" id="RHEA:18105"/>
        <dbReference type="ChEBI" id="CHEBI:15377"/>
        <dbReference type="ChEBI" id="CHEBI:15378"/>
        <dbReference type="ChEBI" id="CHEBI:29108"/>
        <dbReference type="ChEBI" id="CHEBI:30616"/>
        <dbReference type="ChEBI" id="CHEBI:43474"/>
        <dbReference type="ChEBI" id="CHEBI:456216"/>
        <dbReference type="EC" id="7.2.2.10"/>
    </reaction>
</comment>
<evidence type="ECO:0000256" key="16">
    <source>
        <dbReference type="ARBA" id="ARBA00048694"/>
    </source>
</evidence>
<feature type="transmembrane region" description="Helical" evidence="18">
    <location>
        <begin position="300"/>
        <end position="324"/>
    </location>
</feature>
<dbReference type="FunFam" id="3.40.1110.10:FF:000045">
    <property type="entry name" value="Calcium-transporting ATPase"/>
    <property type="match status" value="1"/>
</dbReference>
<dbReference type="GO" id="GO:0046872">
    <property type="term" value="F:metal ion binding"/>
    <property type="evidence" value="ECO:0007669"/>
    <property type="project" value="UniProtKB-KW"/>
</dbReference>
<proteinExistence type="inferred from homology"/>
<dbReference type="SFLD" id="SFLDG00002">
    <property type="entry name" value="C1.7:_P-type_atpase_like"/>
    <property type="match status" value="1"/>
</dbReference>
<keyword evidence="11 18" id="KW-1133">Transmembrane helix</keyword>
<evidence type="ECO:0000256" key="14">
    <source>
        <dbReference type="ARBA" id="ARBA00023136"/>
    </source>
</evidence>
<dbReference type="AlphaFoldDB" id="A0A8S1NVQ0"/>
<comment type="function">
    <text evidence="18">Catalyzes the hydrolysis of ATP coupled with the transport of calcium.</text>
</comment>
<dbReference type="InterPro" id="IPR001757">
    <property type="entry name" value="P_typ_ATPase"/>
</dbReference>
<evidence type="ECO:0000259" key="20">
    <source>
        <dbReference type="Pfam" id="PF00689"/>
    </source>
</evidence>
<feature type="transmembrane region" description="Helical" evidence="18">
    <location>
        <begin position="115"/>
        <end position="134"/>
    </location>
</feature>
<sequence length="1027" mass="114542">MEKIDIEFLGNLFEMNNIMEGKSLKKLVEIGGDQGLLTAFQSNVNNGVDSNENVLRLRQLYGANLPVEKELSSIFSMIIECFGDTMLQILLVASLVSTGIGIYKEGIETGWSEGATIFFAVFLIVSITVGNNYVKERQFQKLYHKLDESKQQVIRNSKVQQIDSKELVVGDILFFNIGDMLQVDGLMVSGSEVKMDESTVTGESDSIRKLPYNEITEYLMMKSSQSQQMKNSNQLKKQLKNASPFMISGTKVMDGTGTMLVLTVGQNTCAGKTKLLLDQETPPTPLQQKLEGLAEDIGKFGTFVAILTFFALTIHQLILGFMGYNKILSIETVQFIIKSFMIGVTIIVVAVPEGLPLAVTIALAYSVNKMKDENNLVKNLASCETMGGANTICSDKTGTLTQNKMTVTGLWIENDIFMNQAIYDKKDTQIPKQMQELLAESVTFNSTAYPTKTESGNFIQTGNKTECALLELTDKFGYSISLYRPTDKIVKVLPFSSRRKKMATVIYYKGFLRVFVKGASEIILNQSSKLIAKGQEHFLDENKKKQIKQDVIDRFASRSLRTIAIAYKDTNYKGTQHQLKELAFNLSEEELEKDLVLIAIAGIKDPIRKDVPNSIKQCNKAGIQVRMLTGDNTLTAISIAKESGILSSAQPREYECMEGKDFRESIGGLVTSQVDGKKVLRIANQEIFNKISKQLKVLARATPEDKFMLVTGLIDQGNIVAVTGDGTNDAPALKKADVGFAMGESGSDVAKDAADIILVDDNFSSIITAIKWGRNIYDCIRKFIQFQLTVNIVALFMAFLGAVILNQSPLNTIQMLWVNLIMDTFASLALATEPPSSALLDRQPYKRTQPIVSAYMYRTICCQSLYQLAVLNCILFLYPSDELTKLSIFFQTFVLMQVFNSITCRQLDYQSLNPFSNLFNNGMFWLIQLLTISIQFALLQFAASYVKVRQLTLIEHLICSGFGAFGILAGIVFKLIPEECWRKVHLFKETEVAEENMDATLTSQLRRKSSKRLHSKVMINVKSGEQK</sequence>
<feature type="transmembrane region" description="Helical" evidence="18">
    <location>
        <begin position="783"/>
        <end position="804"/>
    </location>
</feature>
<evidence type="ECO:0000313" key="22">
    <source>
        <dbReference type="EMBL" id="CAD8093986.1"/>
    </source>
</evidence>
<evidence type="ECO:0000256" key="7">
    <source>
        <dbReference type="ARBA" id="ARBA00022837"/>
    </source>
</evidence>
<evidence type="ECO:0000256" key="15">
    <source>
        <dbReference type="ARBA" id="ARBA00023201"/>
    </source>
</evidence>
<evidence type="ECO:0000256" key="10">
    <source>
        <dbReference type="ARBA" id="ARBA00022967"/>
    </source>
</evidence>
<keyword evidence="14 18" id="KW-0472">Membrane</keyword>
<dbReference type="GO" id="GO:0005524">
    <property type="term" value="F:ATP binding"/>
    <property type="evidence" value="ECO:0007669"/>
    <property type="project" value="UniProtKB-KW"/>
</dbReference>
<comment type="subcellular location">
    <subcellularLocation>
        <location evidence="1">Endomembrane system</location>
        <topology evidence="1">Multi-pass membrane protein</topology>
    </subcellularLocation>
    <subcellularLocation>
        <location evidence="18">Membrane</location>
        <topology evidence="18">Multi-pass membrane protein</topology>
    </subcellularLocation>
</comment>
<dbReference type="InterPro" id="IPR006408">
    <property type="entry name" value="P-type_ATPase_IIB"/>
</dbReference>
<evidence type="ECO:0000256" key="12">
    <source>
        <dbReference type="ARBA" id="ARBA00023053"/>
    </source>
</evidence>
<dbReference type="InterPro" id="IPR018303">
    <property type="entry name" value="ATPase_P-typ_P_site"/>
</dbReference>
<dbReference type="GO" id="GO:0012505">
    <property type="term" value="C:endomembrane system"/>
    <property type="evidence" value="ECO:0007669"/>
    <property type="project" value="UniProtKB-SubCell"/>
</dbReference>
<dbReference type="SFLD" id="SFLDF00027">
    <property type="entry name" value="p-type_atpase"/>
    <property type="match status" value="1"/>
</dbReference>
<keyword evidence="4 18" id="KW-0812">Transmembrane</keyword>
<keyword evidence="23" id="KW-1185">Reference proteome</keyword>
<dbReference type="NCBIfam" id="TIGR01517">
    <property type="entry name" value="ATPase-IIB_Ca"/>
    <property type="match status" value="1"/>
</dbReference>
<comment type="caution">
    <text evidence="18">Lacks conserved residue(s) required for the propagation of feature annotation.</text>
</comment>
<dbReference type="Proteomes" id="UP000692954">
    <property type="component" value="Unassembled WGS sequence"/>
</dbReference>
<keyword evidence="12" id="KW-0915">Sodium</keyword>
<dbReference type="FunFam" id="1.20.1110.10:FF:000039">
    <property type="entry name" value="Calcium-transporting ATPase"/>
    <property type="match status" value="1"/>
</dbReference>
<evidence type="ECO:0000259" key="19">
    <source>
        <dbReference type="Pfam" id="PF00122"/>
    </source>
</evidence>
<dbReference type="EMBL" id="CAJJDN010000061">
    <property type="protein sequence ID" value="CAD8093986.1"/>
    <property type="molecule type" value="Genomic_DNA"/>
</dbReference>
<feature type="domain" description="Cation-transporting P-type ATPase N-terminal" evidence="21">
    <location>
        <begin position="33"/>
        <end position="97"/>
    </location>
</feature>
<feature type="domain" description="Cation-transporting P-type ATPase C-terminal" evidence="20">
    <location>
        <begin position="808"/>
        <end position="976"/>
    </location>
</feature>
<dbReference type="InterPro" id="IPR044492">
    <property type="entry name" value="P_typ_ATPase_HD_dom"/>
</dbReference>
<keyword evidence="3 18" id="KW-0109">Calcium transport</keyword>
<keyword evidence="5" id="KW-0479">Metal-binding</keyword>
<keyword evidence="9" id="KW-0460">Magnesium</keyword>
<dbReference type="OrthoDB" id="3352408at2759"/>
<feature type="transmembrane region" description="Helical" evidence="18">
    <location>
        <begin position="954"/>
        <end position="976"/>
    </location>
</feature>
<dbReference type="Pfam" id="PF00690">
    <property type="entry name" value="Cation_ATPase_N"/>
    <property type="match status" value="1"/>
</dbReference>
<dbReference type="InterPro" id="IPR006068">
    <property type="entry name" value="ATPase_P-typ_cation-transptr_C"/>
</dbReference>
<dbReference type="PANTHER" id="PTHR24093">
    <property type="entry name" value="CATION TRANSPORTING ATPASE"/>
    <property type="match status" value="1"/>
</dbReference>
<dbReference type="Pfam" id="PF08282">
    <property type="entry name" value="Hydrolase_3"/>
    <property type="match status" value="1"/>
</dbReference>
<name>A0A8S1NVQ0_9CILI</name>
<evidence type="ECO:0000259" key="21">
    <source>
        <dbReference type="Pfam" id="PF00690"/>
    </source>
</evidence>
<keyword evidence="8 18" id="KW-0067">ATP-binding</keyword>
<comment type="catalytic activity">
    <reaction evidence="17">
        <text>Na(+)(in) + ATP + H2O = Na(+)(out) + ADP + phosphate + H(+)</text>
        <dbReference type="Rhea" id="RHEA:14633"/>
        <dbReference type="ChEBI" id="CHEBI:15377"/>
        <dbReference type="ChEBI" id="CHEBI:15378"/>
        <dbReference type="ChEBI" id="CHEBI:29101"/>
        <dbReference type="ChEBI" id="CHEBI:30616"/>
        <dbReference type="ChEBI" id="CHEBI:43474"/>
        <dbReference type="ChEBI" id="CHEBI:456216"/>
        <dbReference type="EC" id="7.2.2.3"/>
    </reaction>
    <physiologicalReaction direction="left-to-right" evidence="17">
        <dbReference type="Rhea" id="RHEA:14634"/>
    </physiologicalReaction>
</comment>
<feature type="domain" description="P-type ATPase A" evidence="19">
    <location>
        <begin position="147"/>
        <end position="274"/>
    </location>
</feature>
<dbReference type="FunFam" id="3.40.50.1000:FF:000191">
    <property type="entry name" value="Calcium-transporting ATPase"/>
    <property type="match status" value="1"/>
</dbReference>
<organism evidence="22 23">
    <name type="scientific">Paramecium sonneborni</name>
    <dbReference type="NCBI Taxonomy" id="65129"/>
    <lineage>
        <taxon>Eukaryota</taxon>
        <taxon>Sar</taxon>
        <taxon>Alveolata</taxon>
        <taxon>Ciliophora</taxon>
        <taxon>Intramacronucleata</taxon>
        <taxon>Oligohymenophorea</taxon>
        <taxon>Peniculida</taxon>
        <taxon>Parameciidae</taxon>
        <taxon>Paramecium</taxon>
    </lineage>
</organism>
<dbReference type="GO" id="GO:0016887">
    <property type="term" value="F:ATP hydrolysis activity"/>
    <property type="evidence" value="ECO:0007669"/>
    <property type="project" value="InterPro"/>
</dbReference>
<gene>
    <name evidence="22" type="ORF">PSON_ATCC_30995.1.T0610263</name>
</gene>
<accession>A0A8S1NVQ0</accession>
<protein>
    <recommendedName>
        <fullName evidence="18">Calcium-transporting ATPase</fullName>
        <ecNumber evidence="18">7.2.2.10</ecNumber>
    </recommendedName>
</protein>
<evidence type="ECO:0000256" key="11">
    <source>
        <dbReference type="ARBA" id="ARBA00022989"/>
    </source>
</evidence>
<dbReference type="Pfam" id="PF00122">
    <property type="entry name" value="E1-E2_ATPase"/>
    <property type="match status" value="1"/>
</dbReference>